<feature type="region of interest" description="Disordered" evidence="1">
    <location>
        <begin position="40"/>
        <end position="106"/>
    </location>
</feature>
<dbReference type="Proteomes" id="UP000015100">
    <property type="component" value="Unassembled WGS sequence"/>
</dbReference>
<comment type="caution">
    <text evidence="2">The sequence shown here is derived from an EMBL/GenBank/DDBJ whole genome shotgun (WGS) entry which is preliminary data.</text>
</comment>
<gene>
    <name evidence="2" type="ORF">H072_223</name>
</gene>
<accession>S8AS82</accession>
<sequence length="106" mass="11640">MVEMQVERFRRLGLNRADVDKLIPQWRRIVGLGIRIARDWAESSDDGDSHKGLTGEKKPEVALKNSNDPQTSNSKDPVVIDATIVEPQGSEPGTASKLESLNSASQ</sequence>
<dbReference type="HOGENOM" id="CLU_2223170_0_0_1"/>
<evidence type="ECO:0000313" key="2">
    <source>
        <dbReference type="EMBL" id="EPS45749.1"/>
    </source>
</evidence>
<organism evidence="2 3">
    <name type="scientific">Dactylellina haptotyla (strain CBS 200.50)</name>
    <name type="common">Nematode-trapping fungus</name>
    <name type="synonym">Monacrosporium haptotylum</name>
    <dbReference type="NCBI Taxonomy" id="1284197"/>
    <lineage>
        <taxon>Eukaryota</taxon>
        <taxon>Fungi</taxon>
        <taxon>Dikarya</taxon>
        <taxon>Ascomycota</taxon>
        <taxon>Pezizomycotina</taxon>
        <taxon>Orbiliomycetes</taxon>
        <taxon>Orbiliales</taxon>
        <taxon>Orbiliaceae</taxon>
        <taxon>Dactylellina</taxon>
    </lineage>
</organism>
<feature type="compositionally biased region" description="Basic and acidic residues" evidence="1">
    <location>
        <begin position="40"/>
        <end position="61"/>
    </location>
</feature>
<proteinExistence type="predicted"/>
<dbReference type="OrthoDB" id="5276041at2759"/>
<evidence type="ECO:0000256" key="1">
    <source>
        <dbReference type="SAM" id="MobiDB-lite"/>
    </source>
</evidence>
<dbReference type="AlphaFoldDB" id="S8AS82"/>
<reference evidence="3" key="2">
    <citation type="submission" date="2013-04" db="EMBL/GenBank/DDBJ databases">
        <title>Genomic mechanisms accounting for the adaptation to parasitism in nematode-trapping fungi.</title>
        <authorList>
            <person name="Ahren D.G."/>
        </authorList>
    </citation>
    <scope>NUCLEOTIDE SEQUENCE [LARGE SCALE GENOMIC DNA]</scope>
    <source>
        <strain evidence="3">CBS 200.50</strain>
    </source>
</reference>
<reference evidence="2 3" key="1">
    <citation type="journal article" date="2013" name="PLoS Genet.">
        <title>Genomic mechanisms accounting for the adaptation to parasitism in nematode-trapping fungi.</title>
        <authorList>
            <person name="Meerupati T."/>
            <person name="Andersson K.M."/>
            <person name="Friman E."/>
            <person name="Kumar D."/>
            <person name="Tunlid A."/>
            <person name="Ahren D."/>
        </authorList>
    </citation>
    <scope>NUCLEOTIDE SEQUENCE [LARGE SCALE GENOMIC DNA]</scope>
    <source>
        <strain evidence="2 3">CBS 200.50</strain>
    </source>
</reference>
<name>S8AS82_DACHA</name>
<feature type="compositionally biased region" description="Polar residues" evidence="1">
    <location>
        <begin position="91"/>
        <end position="106"/>
    </location>
</feature>
<evidence type="ECO:0000313" key="3">
    <source>
        <dbReference type="Proteomes" id="UP000015100"/>
    </source>
</evidence>
<protein>
    <submittedName>
        <fullName evidence="2">Uncharacterized protein</fullName>
    </submittedName>
</protein>
<dbReference type="EMBL" id="AQGS01000003">
    <property type="protein sequence ID" value="EPS45749.1"/>
    <property type="molecule type" value="Genomic_DNA"/>
</dbReference>
<feature type="compositionally biased region" description="Polar residues" evidence="1">
    <location>
        <begin position="64"/>
        <end position="75"/>
    </location>
</feature>
<keyword evidence="3" id="KW-1185">Reference proteome</keyword>